<dbReference type="Proteomes" id="UP001235664">
    <property type="component" value="Unassembled WGS sequence"/>
</dbReference>
<dbReference type="RefSeq" id="WP_305928173.1">
    <property type="nucleotide sequence ID" value="NZ_JAVAIL010000001.1"/>
</dbReference>
<name>A0ABT9H403_9SPHN</name>
<keyword evidence="2" id="KW-1185">Reference proteome</keyword>
<comment type="caution">
    <text evidence="1">The sequence shown here is derived from an EMBL/GenBank/DDBJ whole genome shotgun (WGS) entry which is preliminary data.</text>
</comment>
<organism evidence="1 2">
    <name type="scientific">Qipengyuania benthica</name>
    <dbReference type="NCBI Taxonomy" id="3067651"/>
    <lineage>
        <taxon>Bacteria</taxon>
        <taxon>Pseudomonadati</taxon>
        <taxon>Pseudomonadota</taxon>
        <taxon>Alphaproteobacteria</taxon>
        <taxon>Sphingomonadales</taxon>
        <taxon>Erythrobacteraceae</taxon>
        <taxon>Qipengyuania</taxon>
    </lineage>
</organism>
<protein>
    <recommendedName>
        <fullName evidence="3">Transposase</fullName>
    </recommendedName>
</protein>
<evidence type="ECO:0000313" key="2">
    <source>
        <dbReference type="Proteomes" id="UP001235664"/>
    </source>
</evidence>
<gene>
    <name evidence="1" type="ORF">Q9K01_00030</name>
</gene>
<reference evidence="1 2" key="1">
    <citation type="submission" date="2023-08" db="EMBL/GenBank/DDBJ databases">
        <title>genomic of DY56.</title>
        <authorList>
            <person name="Wang Y."/>
        </authorList>
    </citation>
    <scope>NUCLEOTIDE SEQUENCE [LARGE SCALE GENOMIC DNA]</scope>
    <source>
        <strain evidence="1 2">DY56-A-20</strain>
    </source>
</reference>
<proteinExistence type="predicted"/>
<accession>A0ABT9H403</accession>
<dbReference type="EMBL" id="JAVAIL010000001">
    <property type="protein sequence ID" value="MDP4538012.1"/>
    <property type="molecule type" value="Genomic_DNA"/>
</dbReference>
<sequence length="52" mass="6120">MLRRSPRTFDMSRQWEAISLDVVFVRGVVVEHRMKASCGWFDTDFRGQTNEA</sequence>
<evidence type="ECO:0008006" key="3">
    <source>
        <dbReference type="Google" id="ProtNLM"/>
    </source>
</evidence>
<evidence type="ECO:0000313" key="1">
    <source>
        <dbReference type="EMBL" id="MDP4538012.1"/>
    </source>
</evidence>